<proteinExistence type="inferred from homology"/>
<sequence length="197" mass="22107">MLSDLLKHNQRWSASRQLEDPDYFKRLVALQQPEYLWIGCSDSRVPANVITGLEPGEVFVHRNVANLVHRGDMNLLSVLEFAVDTLGIQNIILCGHYGCGGIRAALDGHRHGIVDHWLQPIRDVAESHASVLDACTSKTDSLDRLCELSIQAQVDNLARTPIVQYAWKRGKQVNIHGWVYSLNDGLIRDLECSRSSI</sequence>
<dbReference type="EMBL" id="CP018632">
    <property type="protein sequence ID" value="ASJ73595.1"/>
    <property type="molecule type" value="Genomic_DNA"/>
</dbReference>
<dbReference type="InterPro" id="IPR015892">
    <property type="entry name" value="Carbonic_anhydrase_CS"/>
</dbReference>
<comment type="catalytic activity">
    <reaction evidence="5 7">
        <text>hydrogencarbonate + H(+) = CO2 + H2O</text>
        <dbReference type="Rhea" id="RHEA:10748"/>
        <dbReference type="ChEBI" id="CHEBI:15377"/>
        <dbReference type="ChEBI" id="CHEBI:15378"/>
        <dbReference type="ChEBI" id="CHEBI:16526"/>
        <dbReference type="ChEBI" id="CHEBI:17544"/>
        <dbReference type="EC" id="4.2.1.1"/>
    </reaction>
</comment>
<evidence type="ECO:0000256" key="6">
    <source>
        <dbReference type="PIRSR" id="PIRSR601765-1"/>
    </source>
</evidence>
<protein>
    <recommendedName>
        <fullName evidence="7">Carbonic anhydrase</fullName>
        <ecNumber evidence="7">4.2.1.1</ecNumber>
    </recommendedName>
    <alternativeName>
        <fullName evidence="7">Carbonate dehydratase</fullName>
    </alternativeName>
</protein>
<name>A0A2Z2NSV1_9GAMM</name>
<dbReference type="CDD" id="cd00883">
    <property type="entry name" value="beta_CA_cladeA"/>
    <property type="match status" value="1"/>
</dbReference>
<gene>
    <name evidence="8" type="primary">can</name>
    <name evidence="8" type="ORF">IMCC3135_17580</name>
</gene>
<keyword evidence="9" id="KW-1185">Reference proteome</keyword>
<dbReference type="GO" id="GO:0004089">
    <property type="term" value="F:carbonate dehydratase activity"/>
    <property type="evidence" value="ECO:0007669"/>
    <property type="project" value="UniProtKB-UniRule"/>
</dbReference>
<evidence type="ECO:0000256" key="1">
    <source>
        <dbReference type="ARBA" id="ARBA00006217"/>
    </source>
</evidence>
<dbReference type="Gene3D" id="3.40.1050.10">
    <property type="entry name" value="Carbonic anhydrase"/>
    <property type="match status" value="1"/>
</dbReference>
<evidence type="ECO:0000313" key="9">
    <source>
        <dbReference type="Proteomes" id="UP000250079"/>
    </source>
</evidence>
<dbReference type="PROSITE" id="PS00704">
    <property type="entry name" value="PROK_CO2_ANHYDRASE_1"/>
    <property type="match status" value="1"/>
</dbReference>
<dbReference type="EC" id="4.2.1.1" evidence="7"/>
<comment type="function">
    <text evidence="7">Reversible hydration of carbon dioxide.</text>
</comment>
<dbReference type="SUPFAM" id="SSF53056">
    <property type="entry name" value="beta-carbonic anhydrase, cab"/>
    <property type="match status" value="1"/>
</dbReference>
<reference evidence="8 9" key="1">
    <citation type="submission" date="2016-12" db="EMBL/GenBank/DDBJ databases">
        <authorList>
            <person name="Song W.-J."/>
            <person name="Kurnit D.M."/>
        </authorList>
    </citation>
    <scope>NUCLEOTIDE SEQUENCE [LARGE SCALE GENOMIC DNA]</scope>
    <source>
        <strain evidence="8 9">IMCC3135</strain>
    </source>
</reference>
<dbReference type="SMART" id="SM00947">
    <property type="entry name" value="Pro_CA"/>
    <property type="match status" value="1"/>
</dbReference>
<dbReference type="FunFam" id="3.40.1050.10:FF:000001">
    <property type="entry name" value="Carbonic anhydrase"/>
    <property type="match status" value="1"/>
</dbReference>
<dbReference type="AlphaFoldDB" id="A0A2Z2NSV1"/>
<dbReference type="GO" id="GO:0008270">
    <property type="term" value="F:zinc ion binding"/>
    <property type="evidence" value="ECO:0007669"/>
    <property type="project" value="UniProtKB-UniRule"/>
</dbReference>
<dbReference type="Proteomes" id="UP000250079">
    <property type="component" value="Chromosome"/>
</dbReference>
<accession>A0A2Z2NSV1</accession>
<dbReference type="PANTHER" id="PTHR11002:SF76">
    <property type="entry name" value="CARBONIC ANHYDRASE"/>
    <property type="match status" value="1"/>
</dbReference>
<feature type="binding site" evidence="6">
    <location>
        <position position="99"/>
    </location>
    <ligand>
        <name>Zn(2+)</name>
        <dbReference type="ChEBI" id="CHEBI:29105"/>
    </ligand>
</feature>
<dbReference type="InterPro" id="IPR036874">
    <property type="entry name" value="Carbonic_anhydrase_sf"/>
</dbReference>
<feature type="binding site" evidence="6">
    <location>
        <position position="96"/>
    </location>
    <ligand>
        <name>Zn(2+)</name>
        <dbReference type="ChEBI" id="CHEBI:29105"/>
    </ligand>
</feature>
<dbReference type="PANTHER" id="PTHR11002">
    <property type="entry name" value="CARBONIC ANHYDRASE"/>
    <property type="match status" value="1"/>
</dbReference>
<evidence type="ECO:0000256" key="4">
    <source>
        <dbReference type="ARBA" id="ARBA00023239"/>
    </source>
</evidence>
<evidence type="ECO:0000313" key="8">
    <source>
        <dbReference type="EMBL" id="ASJ73595.1"/>
    </source>
</evidence>
<organism evidence="8 9">
    <name type="scientific">Granulosicoccus antarcticus IMCC3135</name>
    <dbReference type="NCBI Taxonomy" id="1192854"/>
    <lineage>
        <taxon>Bacteria</taxon>
        <taxon>Pseudomonadati</taxon>
        <taxon>Pseudomonadota</taxon>
        <taxon>Gammaproteobacteria</taxon>
        <taxon>Chromatiales</taxon>
        <taxon>Granulosicoccaceae</taxon>
        <taxon>Granulosicoccus</taxon>
    </lineage>
</organism>
<feature type="binding site" evidence="6">
    <location>
        <position position="40"/>
    </location>
    <ligand>
        <name>Zn(2+)</name>
        <dbReference type="ChEBI" id="CHEBI:29105"/>
    </ligand>
</feature>
<feature type="binding site" evidence="6">
    <location>
        <position position="42"/>
    </location>
    <ligand>
        <name>Zn(2+)</name>
        <dbReference type="ChEBI" id="CHEBI:29105"/>
    </ligand>
</feature>
<dbReference type="KEGG" id="gai:IMCC3135_17580"/>
<dbReference type="OrthoDB" id="9769739at2"/>
<evidence type="ECO:0000256" key="2">
    <source>
        <dbReference type="ARBA" id="ARBA00022723"/>
    </source>
</evidence>
<comment type="similarity">
    <text evidence="1 7">Belongs to the beta-class carbonic anhydrase family.</text>
</comment>
<evidence type="ECO:0000256" key="7">
    <source>
        <dbReference type="RuleBase" id="RU003956"/>
    </source>
</evidence>
<comment type="cofactor">
    <cofactor evidence="6">
        <name>Zn(2+)</name>
        <dbReference type="ChEBI" id="CHEBI:29105"/>
    </cofactor>
    <text evidence="6">Binds 1 zinc ion per subunit.</text>
</comment>
<evidence type="ECO:0000256" key="5">
    <source>
        <dbReference type="ARBA" id="ARBA00048348"/>
    </source>
</evidence>
<evidence type="ECO:0000256" key="3">
    <source>
        <dbReference type="ARBA" id="ARBA00022833"/>
    </source>
</evidence>
<dbReference type="Pfam" id="PF00484">
    <property type="entry name" value="Pro_CA"/>
    <property type="match status" value="1"/>
</dbReference>
<keyword evidence="2 6" id="KW-0479">Metal-binding</keyword>
<keyword evidence="3 6" id="KW-0862">Zinc</keyword>
<dbReference type="GO" id="GO:0015976">
    <property type="term" value="P:carbon utilization"/>
    <property type="evidence" value="ECO:0007669"/>
    <property type="project" value="InterPro"/>
</dbReference>
<dbReference type="RefSeq" id="WP_088918755.1">
    <property type="nucleotide sequence ID" value="NZ_CP018632.1"/>
</dbReference>
<dbReference type="InterPro" id="IPR001765">
    <property type="entry name" value="Carbonic_anhydrase"/>
</dbReference>
<dbReference type="PROSITE" id="PS00705">
    <property type="entry name" value="PROK_CO2_ANHYDRASE_2"/>
    <property type="match status" value="1"/>
</dbReference>
<keyword evidence="4 7" id="KW-0456">Lyase</keyword>